<dbReference type="PANTHER" id="PTHR19134:SF527">
    <property type="entry name" value="TYROSINE-PROTEIN PHOSPHATASE NON-RECEPTOR TYPE 7"/>
    <property type="match status" value="1"/>
</dbReference>
<protein>
    <recommendedName>
        <fullName evidence="2">protein-tyrosine-phosphatase</fullName>
        <ecNumber evidence="2">3.1.3.48</ecNumber>
    </recommendedName>
</protein>
<dbReference type="InterPro" id="IPR050348">
    <property type="entry name" value="Protein-Tyr_Phosphatase"/>
</dbReference>
<dbReference type="Pfam" id="PF00102">
    <property type="entry name" value="Y_phosphatase"/>
    <property type="match status" value="2"/>
</dbReference>
<dbReference type="EMBL" id="EAAA01001817">
    <property type="status" value="NOT_ANNOTATED_CDS"/>
    <property type="molecule type" value="Genomic_DNA"/>
</dbReference>
<feature type="domain" description="Tyrosine-protein phosphatase" evidence="5">
    <location>
        <begin position="1"/>
        <end position="172"/>
    </location>
</feature>
<dbReference type="InterPro" id="IPR029021">
    <property type="entry name" value="Prot-tyrosine_phosphatase-like"/>
</dbReference>
<dbReference type="InParanoid" id="F6PP55"/>
<dbReference type="Ensembl" id="ENSCINT00000016701.3">
    <property type="protein sequence ID" value="ENSCINP00000016701.3"/>
    <property type="gene ID" value="ENSCING00000008175.3"/>
</dbReference>
<dbReference type="InterPro" id="IPR016130">
    <property type="entry name" value="Tyr_Pase_AS"/>
</dbReference>
<dbReference type="InterPro" id="IPR000387">
    <property type="entry name" value="Tyr_Pase_dom"/>
</dbReference>
<dbReference type="PANTHER" id="PTHR19134">
    <property type="entry name" value="RECEPTOR-TYPE TYROSINE-PROTEIN PHOSPHATASE"/>
    <property type="match status" value="1"/>
</dbReference>
<comment type="similarity">
    <text evidence="1">Belongs to the protein-tyrosine phosphatase family.</text>
</comment>
<dbReference type="CDD" id="cd00047">
    <property type="entry name" value="PTPc"/>
    <property type="match status" value="2"/>
</dbReference>
<organism evidence="7 8">
    <name type="scientific">Ciona intestinalis</name>
    <name type="common">Transparent sea squirt</name>
    <name type="synonym">Ascidia intestinalis</name>
    <dbReference type="NCBI Taxonomy" id="7719"/>
    <lineage>
        <taxon>Eukaryota</taxon>
        <taxon>Metazoa</taxon>
        <taxon>Chordata</taxon>
        <taxon>Tunicata</taxon>
        <taxon>Ascidiacea</taxon>
        <taxon>Phlebobranchia</taxon>
        <taxon>Cionidae</taxon>
        <taxon>Ciona</taxon>
    </lineage>
</organism>
<dbReference type="Gene3D" id="3.90.190.10">
    <property type="entry name" value="Protein tyrosine phosphatase superfamily"/>
    <property type="match status" value="2"/>
</dbReference>
<reference evidence="7" key="3">
    <citation type="submission" date="2025-08" db="UniProtKB">
        <authorList>
            <consortium name="Ensembl"/>
        </authorList>
    </citation>
    <scope>IDENTIFICATION</scope>
</reference>
<reference evidence="7" key="2">
    <citation type="journal article" date="2008" name="Genome Biol.">
        <title>Improved genome assembly and evidence-based global gene model set for the chordate Ciona intestinalis: new insight into intron and operon populations.</title>
        <authorList>
            <person name="Satou Y."/>
            <person name="Mineta K."/>
            <person name="Ogasawara M."/>
            <person name="Sasakura Y."/>
            <person name="Shoguchi E."/>
            <person name="Ueno K."/>
            <person name="Yamada L."/>
            <person name="Matsumoto J."/>
            <person name="Wasserscheid J."/>
            <person name="Dewar K."/>
            <person name="Wiley G.B."/>
            <person name="Macmil S.L."/>
            <person name="Roe B.A."/>
            <person name="Zeller R.W."/>
            <person name="Hastings K.E."/>
            <person name="Lemaire P."/>
            <person name="Lindquist E."/>
            <person name="Endo T."/>
            <person name="Hotta K."/>
            <person name="Inaba K."/>
        </authorList>
    </citation>
    <scope>NUCLEOTIDE SEQUENCE [LARGE SCALE GENOMIC DNA]</scope>
    <source>
        <strain evidence="7">wild type</strain>
    </source>
</reference>
<feature type="domain" description="Tyrosine specific protein phosphatases" evidence="6">
    <location>
        <begin position="349"/>
        <end position="423"/>
    </location>
</feature>
<dbReference type="PROSITE" id="PS50055">
    <property type="entry name" value="TYR_PHOSPHATASE_PTP"/>
    <property type="match status" value="2"/>
</dbReference>
<proteinExistence type="inferred from homology"/>
<keyword evidence="3" id="KW-0378">Hydrolase</keyword>
<sequence>MVWETESSVIVMLAKLVENGKKKCEKYWPDYNGTKSYPSMQVTCTQEEVFGCFTARSFTMTRWGATRQITQFHYTTWPDHGVPITTSGLHAFKRAVLGKQQEFGRNKPIVVHCSAGAGRTGTFIAFDSLTMEMNQKDNVNVYQTVLGMRRQRVEMVQTEKQYMLLHKLVAEEYALGTTEVGFGNLGLRIKELERMQGYAREMEKLNSVVLREKHTIQHFRIMDDRFAPASKYNASFIESYDRTKTEMIAADGPTEATIKGFWGAVLSNQVHTIVSLRSSSEESKHRCMPSLQIPTWNFDNFVVKLLTESDAGNDVKQRELHLSHGAGEQIEIGFYHFDNWLPNSIPSCGDVLELIKKTQKSKLHRSGKVLVYCSDGVGRTGVFFGVLNLIERAKLEGKIDVPWQVKDMREMRQGMVNTEVLYRFIYQCLVEFVSTFDVYSNSIGS</sequence>
<keyword evidence="4" id="KW-0904">Protein phosphatase</keyword>
<dbReference type="FunFam" id="3.90.190.10:FF:000145">
    <property type="entry name" value="receptor-type tyrosine-protein phosphatase epsilon-like isoform X1"/>
    <property type="match status" value="1"/>
</dbReference>
<feature type="domain" description="Tyrosine-protein phosphatase" evidence="5">
    <location>
        <begin position="198"/>
        <end position="432"/>
    </location>
</feature>
<dbReference type="HOGENOM" id="CLU_001645_8_0_1"/>
<evidence type="ECO:0000259" key="5">
    <source>
        <dbReference type="PROSITE" id="PS50055"/>
    </source>
</evidence>
<reference evidence="8" key="1">
    <citation type="journal article" date="2002" name="Science">
        <title>The draft genome of Ciona intestinalis: insights into chordate and vertebrate origins.</title>
        <authorList>
            <person name="Dehal P."/>
            <person name="Satou Y."/>
            <person name="Campbell R.K."/>
            <person name="Chapman J."/>
            <person name="Degnan B."/>
            <person name="De Tomaso A."/>
            <person name="Davidson B."/>
            <person name="Di Gregorio A."/>
            <person name="Gelpke M."/>
            <person name="Goodstein D.M."/>
            <person name="Harafuji N."/>
            <person name="Hastings K.E."/>
            <person name="Ho I."/>
            <person name="Hotta K."/>
            <person name="Huang W."/>
            <person name="Kawashima T."/>
            <person name="Lemaire P."/>
            <person name="Martinez D."/>
            <person name="Meinertzhagen I.A."/>
            <person name="Necula S."/>
            <person name="Nonaka M."/>
            <person name="Putnam N."/>
            <person name="Rash S."/>
            <person name="Saiga H."/>
            <person name="Satake M."/>
            <person name="Terry A."/>
            <person name="Yamada L."/>
            <person name="Wang H.G."/>
            <person name="Awazu S."/>
            <person name="Azumi K."/>
            <person name="Boore J."/>
            <person name="Branno M."/>
            <person name="Chin-Bow S."/>
            <person name="DeSantis R."/>
            <person name="Doyle S."/>
            <person name="Francino P."/>
            <person name="Keys D.N."/>
            <person name="Haga S."/>
            <person name="Hayashi H."/>
            <person name="Hino K."/>
            <person name="Imai K.S."/>
            <person name="Inaba K."/>
            <person name="Kano S."/>
            <person name="Kobayashi K."/>
            <person name="Kobayashi M."/>
            <person name="Lee B.I."/>
            <person name="Makabe K.W."/>
            <person name="Manohar C."/>
            <person name="Matassi G."/>
            <person name="Medina M."/>
            <person name="Mochizuki Y."/>
            <person name="Mount S."/>
            <person name="Morishita T."/>
            <person name="Miura S."/>
            <person name="Nakayama A."/>
            <person name="Nishizaka S."/>
            <person name="Nomoto H."/>
            <person name="Ohta F."/>
            <person name="Oishi K."/>
            <person name="Rigoutsos I."/>
            <person name="Sano M."/>
            <person name="Sasaki A."/>
            <person name="Sasakura Y."/>
            <person name="Shoguchi E."/>
            <person name="Shin-i T."/>
            <person name="Spagnuolo A."/>
            <person name="Stainier D."/>
            <person name="Suzuki M.M."/>
            <person name="Tassy O."/>
            <person name="Takatori N."/>
            <person name="Tokuoka M."/>
            <person name="Yagi K."/>
            <person name="Yoshizaki F."/>
            <person name="Wada S."/>
            <person name="Zhang C."/>
            <person name="Hyatt P.D."/>
            <person name="Larimer F."/>
            <person name="Detter C."/>
            <person name="Doggett N."/>
            <person name="Glavina T."/>
            <person name="Hawkins T."/>
            <person name="Richardson P."/>
            <person name="Lucas S."/>
            <person name="Kohara Y."/>
            <person name="Levine M."/>
            <person name="Satoh N."/>
            <person name="Rokhsar D.S."/>
        </authorList>
    </citation>
    <scope>NUCLEOTIDE SEQUENCE [LARGE SCALE GENOMIC DNA]</scope>
</reference>
<dbReference type="PROSITE" id="PS00383">
    <property type="entry name" value="TYR_PHOSPHATASE_1"/>
    <property type="match status" value="1"/>
</dbReference>
<feature type="domain" description="Tyrosine specific protein phosphatases" evidence="6">
    <location>
        <begin position="90"/>
        <end position="163"/>
    </location>
</feature>
<dbReference type="InterPro" id="IPR000242">
    <property type="entry name" value="PTP_cat"/>
</dbReference>
<dbReference type="InterPro" id="IPR003595">
    <property type="entry name" value="Tyr_Pase_cat"/>
</dbReference>
<keyword evidence="8" id="KW-1185">Reference proteome</keyword>
<dbReference type="AlphaFoldDB" id="F6PP55"/>
<dbReference type="SMART" id="SM00404">
    <property type="entry name" value="PTPc_motif"/>
    <property type="match status" value="2"/>
</dbReference>
<evidence type="ECO:0000256" key="1">
    <source>
        <dbReference type="ARBA" id="ARBA00009580"/>
    </source>
</evidence>
<dbReference type="OMA" id="EESKHRC"/>
<evidence type="ECO:0000256" key="2">
    <source>
        <dbReference type="ARBA" id="ARBA00013064"/>
    </source>
</evidence>
<evidence type="ECO:0000313" key="7">
    <source>
        <dbReference type="Ensembl" id="ENSCINP00000016701.3"/>
    </source>
</evidence>
<dbReference type="Proteomes" id="UP000008144">
    <property type="component" value="Chromosome 3"/>
</dbReference>
<dbReference type="PROSITE" id="PS50056">
    <property type="entry name" value="TYR_PHOSPHATASE_2"/>
    <property type="match status" value="2"/>
</dbReference>
<reference evidence="7" key="4">
    <citation type="submission" date="2025-09" db="UniProtKB">
        <authorList>
            <consortium name="Ensembl"/>
        </authorList>
    </citation>
    <scope>IDENTIFICATION</scope>
</reference>
<dbReference type="GO" id="GO:0007165">
    <property type="term" value="P:signal transduction"/>
    <property type="evidence" value="ECO:0000318"/>
    <property type="project" value="GO_Central"/>
</dbReference>
<evidence type="ECO:0000256" key="4">
    <source>
        <dbReference type="ARBA" id="ARBA00022912"/>
    </source>
</evidence>
<evidence type="ECO:0000259" key="6">
    <source>
        <dbReference type="PROSITE" id="PS50056"/>
    </source>
</evidence>
<dbReference type="EC" id="3.1.3.48" evidence="2"/>
<evidence type="ECO:0000256" key="3">
    <source>
        <dbReference type="ARBA" id="ARBA00022801"/>
    </source>
</evidence>
<dbReference type="FunFam" id="3.90.190.10:FF:000224">
    <property type="entry name" value="receptor Tyrosine phosphatase-like"/>
    <property type="match status" value="1"/>
</dbReference>
<dbReference type="SUPFAM" id="SSF52799">
    <property type="entry name" value="(Phosphotyrosine protein) phosphatases II"/>
    <property type="match status" value="2"/>
</dbReference>
<dbReference type="GO" id="GO:0004725">
    <property type="term" value="F:protein tyrosine phosphatase activity"/>
    <property type="evidence" value="ECO:0000318"/>
    <property type="project" value="GO_Central"/>
</dbReference>
<dbReference type="SMART" id="SM00194">
    <property type="entry name" value="PTPc"/>
    <property type="match status" value="2"/>
</dbReference>
<name>F6PP55_CIOIN</name>
<dbReference type="PRINTS" id="PR00700">
    <property type="entry name" value="PRTYPHPHTASE"/>
</dbReference>
<dbReference type="GeneTree" id="ENSGT00940000168318"/>
<accession>F6PP55</accession>
<evidence type="ECO:0000313" key="8">
    <source>
        <dbReference type="Proteomes" id="UP000008144"/>
    </source>
</evidence>